<dbReference type="InterPro" id="IPR044713">
    <property type="entry name" value="DNJA1/2-like"/>
</dbReference>
<dbReference type="Pfam" id="PF00684">
    <property type="entry name" value="DnaJ_CXXCXGXG"/>
    <property type="match status" value="1"/>
</dbReference>
<dbReference type="InterPro" id="IPR001305">
    <property type="entry name" value="HSP_DnaJ_Cys-rich_dom"/>
</dbReference>
<evidence type="ECO:0000313" key="14">
    <source>
        <dbReference type="EMBL" id="SCW01733.1"/>
    </source>
</evidence>
<dbReference type="GO" id="GO:0015031">
    <property type="term" value="P:protein transport"/>
    <property type="evidence" value="ECO:0007669"/>
    <property type="project" value="UniProtKB-KW"/>
</dbReference>
<dbReference type="GO" id="GO:0008270">
    <property type="term" value="F:zinc ion binding"/>
    <property type="evidence" value="ECO:0007669"/>
    <property type="project" value="UniProtKB-KW"/>
</dbReference>
<keyword evidence="15" id="KW-1185">Reference proteome</keyword>
<keyword evidence="6" id="KW-0256">Endoplasmic reticulum</keyword>
<dbReference type="SMART" id="SM00271">
    <property type="entry name" value="DnaJ"/>
    <property type="match status" value="1"/>
</dbReference>
<dbReference type="Gene3D" id="1.10.287.110">
    <property type="entry name" value="DnaJ domain"/>
    <property type="match status" value="1"/>
</dbReference>
<dbReference type="GO" id="GO:0051082">
    <property type="term" value="F:unfolded protein binding"/>
    <property type="evidence" value="ECO:0007669"/>
    <property type="project" value="InterPro"/>
</dbReference>
<evidence type="ECO:0000256" key="5">
    <source>
        <dbReference type="ARBA" id="ARBA00022771"/>
    </source>
</evidence>
<sequence>MQSSALSVLILCAFLFIQSIVAQDYYAILGVSKDASDKEIKSAYRQLSKKYHPDKNPGDDAAHQSFIEVGEAYEVLSDNEKRQIYDKYGADALKNGGQGGPGGAGGPGGGFHDPFDIFEQMFGQQRGGRGRPRGQNLEAREGLTLEEYYQGKKIDFVFNLNDVCDHCHGSGSQDGKTTTCPDCQGHGMVIQVVRMGPITQKIQQVCGKCQGKGQIIKNKCKTCKGSKVVRKPRNFHVEVPAGAPRDFVDVKSGQADKGPDFDAGDVFIKFHELDKNNLGYRRRGSDLFRTEVLSLEEALYGGWTREIAFFDKAKKLSIHRPEGVPVRHGDVERIRNFGMPRNGNKFGDLYIDYVVVMPRAVSTGSLRDEL</sequence>
<dbReference type="GO" id="GO:0030544">
    <property type="term" value="F:Hsp70 protein binding"/>
    <property type="evidence" value="ECO:0007669"/>
    <property type="project" value="InterPro"/>
</dbReference>
<keyword evidence="3 10" id="KW-0479">Metal-binding</keyword>
<keyword evidence="11" id="KW-0732">Signal</keyword>
<dbReference type="PROSITE" id="PS50076">
    <property type="entry name" value="DNAJ_2"/>
    <property type="match status" value="1"/>
</dbReference>
<dbReference type="Proteomes" id="UP000190831">
    <property type="component" value="Chromosome E"/>
</dbReference>
<name>A0A1G4MCV0_LACFM</name>
<dbReference type="InterPro" id="IPR002939">
    <property type="entry name" value="DnaJ_C"/>
</dbReference>
<keyword evidence="2" id="KW-0813">Transport</keyword>
<reference evidence="15" key="1">
    <citation type="submission" date="2016-03" db="EMBL/GenBank/DDBJ databases">
        <authorList>
            <person name="Devillers H."/>
        </authorList>
    </citation>
    <scope>NUCLEOTIDE SEQUENCE [LARGE SCALE GENOMIC DNA]</scope>
</reference>
<dbReference type="InterPro" id="IPR001623">
    <property type="entry name" value="DnaJ_domain"/>
</dbReference>
<dbReference type="CDD" id="cd10719">
    <property type="entry name" value="DnaJ_zf"/>
    <property type="match status" value="1"/>
</dbReference>
<evidence type="ECO:0000256" key="10">
    <source>
        <dbReference type="PROSITE-ProRule" id="PRU00546"/>
    </source>
</evidence>
<dbReference type="PROSITE" id="PS51188">
    <property type="entry name" value="ZF_CR"/>
    <property type="match status" value="1"/>
</dbReference>
<dbReference type="PROSITE" id="PS00636">
    <property type="entry name" value="DNAJ_1"/>
    <property type="match status" value="1"/>
</dbReference>
<protein>
    <submittedName>
        <fullName evidence="14">LAFE_0E06062g1_1</fullName>
    </submittedName>
</protein>
<feature type="signal peptide" evidence="11">
    <location>
        <begin position="1"/>
        <end position="22"/>
    </location>
</feature>
<dbReference type="CDD" id="cd10747">
    <property type="entry name" value="DnaJ_C"/>
    <property type="match status" value="1"/>
</dbReference>
<evidence type="ECO:0000256" key="3">
    <source>
        <dbReference type="ARBA" id="ARBA00022723"/>
    </source>
</evidence>
<dbReference type="InterPro" id="IPR036869">
    <property type="entry name" value="J_dom_sf"/>
</dbReference>
<dbReference type="SUPFAM" id="SSF49493">
    <property type="entry name" value="HSP40/DnaJ peptide-binding domain"/>
    <property type="match status" value="2"/>
</dbReference>
<evidence type="ECO:0000259" key="12">
    <source>
        <dbReference type="PROSITE" id="PS50076"/>
    </source>
</evidence>
<dbReference type="AlphaFoldDB" id="A0A1G4MCV0"/>
<dbReference type="Pfam" id="PF01556">
    <property type="entry name" value="DnaJ_C"/>
    <property type="match status" value="1"/>
</dbReference>
<evidence type="ECO:0000259" key="13">
    <source>
        <dbReference type="PROSITE" id="PS51188"/>
    </source>
</evidence>
<dbReference type="Gene3D" id="2.10.230.10">
    <property type="entry name" value="Heat shock protein DnaJ, cysteine-rich domain"/>
    <property type="match status" value="1"/>
</dbReference>
<dbReference type="InterPro" id="IPR018253">
    <property type="entry name" value="DnaJ_domain_CS"/>
</dbReference>
<comment type="subcellular location">
    <subcellularLocation>
        <location evidence="1">Endoplasmic reticulum</location>
    </subcellularLocation>
</comment>
<dbReference type="OrthoDB" id="550424at2759"/>
<evidence type="ECO:0000256" key="11">
    <source>
        <dbReference type="SAM" id="SignalP"/>
    </source>
</evidence>
<dbReference type="STRING" id="4955.A0A1G4MCV0"/>
<dbReference type="OMA" id="KWHEDGD"/>
<dbReference type="PRINTS" id="PR00625">
    <property type="entry name" value="JDOMAIN"/>
</dbReference>
<dbReference type="SUPFAM" id="SSF57938">
    <property type="entry name" value="DnaJ/Hsp40 cysteine-rich domain"/>
    <property type="match status" value="1"/>
</dbReference>
<feature type="chain" id="PRO_5009237293" evidence="11">
    <location>
        <begin position="23"/>
        <end position="370"/>
    </location>
</feature>
<evidence type="ECO:0000256" key="1">
    <source>
        <dbReference type="ARBA" id="ARBA00004240"/>
    </source>
</evidence>
<dbReference type="Gene3D" id="2.60.260.20">
    <property type="entry name" value="Urease metallochaperone UreE, N-terminal domain"/>
    <property type="match status" value="2"/>
</dbReference>
<dbReference type="GO" id="GO:0005783">
    <property type="term" value="C:endoplasmic reticulum"/>
    <property type="evidence" value="ECO:0007669"/>
    <property type="project" value="UniProtKB-SubCell"/>
</dbReference>
<keyword evidence="4" id="KW-0677">Repeat</keyword>
<dbReference type="CDD" id="cd06257">
    <property type="entry name" value="DnaJ"/>
    <property type="match status" value="1"/>
</dbReference>
<feature type="domain" description="J" evidence="12">
    <location>
        <begin position="24"/>
        <end position="89"/>
    </location>
</feature>
<proteinExistence type="predicted"/>
<dbReference type="PANTHER" id="PTHR43888">
    <property type="entry name" value="DNAJ-LIKE-2, ISOFORM A-RELATED"/>
    <property type="match status" value="1"/>
</dbReference>
<dbReference type="Pfam" id="PF00226">
    <property type="entry name" value="DnaJ"/>
    <property type="match status" value="1"/>
</dbReference>
<evidence type="ECO:0000256" key="9">
    <source>
        <dbReference type="ARBA" id="ARBA00023186"/>
    </source>
</evidence>
<dbReference type="InterPro" id="IPR008971">
    <property type="entry name" value="HSP40/DnaJ_pept-bd"/>
</dbReference>
<keyword evidence="7 10" id="KW-0862">Zinc</keyword>
<evidence type="ECO:0000256" key="6">
    <source>
        <dbReference type="ARBA" id="ARBA00022824"/>
    </source>
</evidence>
<keyword evidence="8" id="KW-0653">Protein transport</keyword>
<accession>A0A1G4MCV0</accession>
<evidence type="ECO:0000256" key="2">
    <source>
        <dbReference type="ARBA" id="ARBA00022448"/>
    </source>
</evidence>
<keyword evidence="9" id="KW-0143">Chaperone</keyword>
<evidence type="ECO:0000256" key="4">
    <source>
        <dbReference type="ARBA" id="ARBA00022737"/>
    </source>
</evidence>
<dbReference type="InterPro" id="IPR036410">
    <property type="entry name" value="HSP_DnaJ_Cys-rich_dom_sf"/>
</dbReference>
<gene>
    <name evidence="14" type="ORF">LAFE_0E06062G</name>
</gene>
<evidence type="ECO:0000256" key="7">
    <source>
        <dbReference type="ARBA" id="ARBA00022833"/>
    </source>
</evidence>
<feature type="domain" description="CR-type" evidence="13">
    <location>
        <begin position="151"/>
        <end position="232"/>
    </location>
</feature>
<dbReference type="GO" id="GO:0051603">
    <property type="term" value="P:proteolysis involved in protein catabolic process"/>
    <property type="evidence" value="ECO:0007669"/>
    <property type="project" value="UniProtKB-ARBA"/>
</dbReference>
<feature type="zinc finger region" description="CR-type" evidence="10">
    <location>
        <begin position="151"/>
        <end position="232"/>
    </location>
</feature>
<evidence type="ECO:0000313" key="15">
    <source>
        <dbReference type="Proteomes" id="UP000190831"/>
    </source>
</evidence>
<dbReference type="EMBL" id="LT598488">
    <property type="protein sequence ID" value="SCW01733.1"/>
    <property type="molecule type" value="Genomic_DNA"/>
</dbReference>
<organism evidence="14 15">
    <name type="scientific">Lachancea fermentati</name>
    <name type="common">Zygosaccharomyces fermentati</name>
    <dbReference type="NCBI Taxonomy" id="4955"/>
    <lineage>
        <taxon>Eukaryota</taxon>
        <taxon>Fungi</taxon>
        <taxon>Dikarya</taxon>
        <taxon>Ascomycota</taxon>
        <taxon>Saccharomycotina</taxon>
        <taxon>Saccharomycetes</taxon>
        <taxon>Saccharomycetales</taxon>
        <taxon>Saccharomycetaceae</taxon>
        <taxon>Lachancea</taxon>
    </lineage>
</organism>
<dbReference type="FunFam" id="2.10.230.10:FF:000002">
    <property type="entry name" value="Molecular chaperone DnaJ"/>
    <property type="match status" value="1"/>
</dbReference>
<keyword evidence="5 10" id="KW-0863">Zinc-finger</keyword>
<dbReference type="GO" id="GO:0006457">
    <property type="term" value="P:protein folding"/>
    <property type="evidence" value="ECO:0007669"/>
    <property type="project" value="InterPro"/>
</dbReference>
<dbReference type="SUPFAM" id="SSF46565">
    <property type="entry name" value="Chaperone J-domain"/>
    <property type="match status" value="1"/>
</dbReference>
<evidence type="ECO:0000256" key="8">
    <source>
        <dbReference type="ARBA" id="ARBA00022927"/>
    </source>
</evidence>
<dbReference type="FunFam" id="1.10.287.110:FF:000124">
    <property type="entry name" value="SCJ1p protein"/>
    <property type="match status" value="1"/>
</dbReference>